<evidence type="ECO:0000313" key="1">
    <source>
        <dbReference type="EMBL" id="USW54927.1"/>
    </source>
</evidence>
<sequence length="141" mass="16181">MRHLFFWIKGKDLYEAPPVITAPDPKLQSPTQLFSYEYLLIVLAEAEGVRAGGMIAKSYMSIIAQICAVALATRKTYVPRRLLKQMRKWLEVGHELGRIHIGPKYRILTVFACPKEFLASIENDGRIRWELFFPAKGNQKC</sequence>
<organism evidence="1 2">
    <name type="scientific">Septoria linicola</name>
    <dbReference type="NCBI Taxonomy" id="215465"/>
    <lineage>
        <taxon>Eukaryota</taxon>
        <taxon>Fungi</taxon>
        <taxon>Dikarya</taxon>
        <taxon>Ascomycota</taxon>
        <taxon>Pezizomycotina</taxon>
        <taxon>Dothideomycetes</taxon>
        <taxon>Dothideomycetidae</taxon>
        <taxon>Mycosphaerellales</taxon>
        <taxon>Mycosphaerellaceae</taxon>
        <taxon>Septoria</taxon>
    </lineage>
</organism>
<reference evidence="1" key="1">
    <citation type="submission" date="2022-06" db="EMBL/GenBank/DDBJ databases">
        <title>Complete genome sequences of two strains of the flax pathogen Septoria linicola.</title>
        <authorList>
            <person name="Lapalu N."/>
            <person name="Simon A."/>
            <person name="Demenou B."/>
            <person name="Paumier D."/>
            <person name="Guillot M.-P."/>
            <person name="Gout L."/>
            <person name="Valade R."/>
        </authorList>
    </citation>
    <scope>NUCLEOTIDE SEQUENCE</scope>
    <source>
        <strain evidence="1">SE15195</strain>
    </source>
</reference>
<dbReference type="EMBL" id="CP099423">
    <property type="protein sequence ID" value="USW54927.1"/>
    <property type="molecule type" value="Genomic_DNA"/>
</dbReference>
<accession>A0A9Q9AZW4</accession>
<dbReference type="Proteomes" id="UP001056384">
    <property type="component" value="Chromosome 6"/>
</dbReference>
<keyword evidence="2" id="KW-1185">Reference proteome</keyword>
<protein>
    <submittedName>
        <fullName evidence="1">Uncharacterized protein</fullName>
    </submittedName>
</protein>
<proteinExistence type="predicted"/>
<gene>
    <name evidence="1" type="ORF">Slin15195_G082460</name>
</gene>
<evidence type="ECO:0000313" key="2">
    <source>
        <dbReference type="Proteomes" id="UP001056384"/>
    </source>
</evidence>
<dbReference type="AlphaFoldDB" id="A0A9Q9AZW4"/>
<name>A0A9Q9AZW4_9PEZI</name>